<accession>A0A9P0DQH0</accession>
<dbReference type="OrthoDB" id="6747351at2759"/>
<feature type="compositionally biased region" description="Basic and acidic residues" evidence="1">
    <location>
        <begin position="1"/>
        <end position="11"/>
    </location>
</feature>
<dbReference type="AlphaFoldDB" id="A0A9P0DQH0"/>
<dbReference type="Proteomes" id="UP001152799">
    <property type="component" value="Unassembled WGS sequence"/>
</dbReference>
<sequence length="282" mass="32238">MQARAKSKEAEYCSASDLLSDRDNSSKRKRIQKALSSSSSSAEDELPIKAPKLIIKKKIHKASITFQKELRRDSPVEAENLAEFNEDIYNPVPSTSKENNDNQPVPVTPSNNCCFQKEHLILTDLKNQNHLLRTILTDVLNEIKKRPIVEPGTAVTKSIFNKFQNITFPINTQEDFNFFEEEMRKPENFNEAVNELAKYGGSNPYNFIKRSMSAVLGDNILKNYSWLGRKGKERLDQKTDAKVFISAAELCGFDNKKIVELAIQSYIKRSFERLNAKENKKK</sequence>
<feature type="region of interest" description="Disordered" evidence="1">
    <location>
        <begin position="1"/>
        <end position="44"/>
    </location>
</feature>
<feature type="domain" description="DUF4806" evidence="2">
    <location>
        <begin position="164"/>
        <end position="237"/>
    </location>
</feature>
<proteinExistence type="predicted"/>
<evidence type="ECO:0000313" key="4">
    <source>
        <dbReference type="Proteomes" id="UP001152799"/>
    </source>
</evidence>
<evidence type="ECO:0000259" key="2">
    <source>
        <dbReference type="Pfam" id="PF16064"/>
    </source>
</evidence>
<dbReference type="PANTHER" id="PTHR34153">
    <property type="entry name" value="SI:CH211-262H13.3-RELATED-RELATED"/>
    <property type="match status" value="1"/>
</dbReference>
<protein>
    <recommendedName>
        <fullName evidence="2">DUF4806 domain-containing protein</fullName>
    </recommendedName>
</protein>
<gene>
    <name evidence="3" type="ORF">CEUTPL_LOCUS14532</name>
</gene>
<name>A0A9P0DQH0_9CUCU</name>
<reference evidence="3" key="1">
    <citation type="submission" date="2022-01" db="EMBL/GenBank/DDBJ databases">
        <authorList>
            <person name="King R."/>
        </authorList>
    </citation>
    <scope>NUCLEOTIDE SEQUENCE</scope>
</reference>
<dbReference type="EMBL" id="CAKJTU040000003">
    <property type="protein sequence ID" value="CAH1183035.1"/>
    <property type="molecule type" value="Genomic_DNA"/>
</dbReference>
<evidence type="ECO:0000256" key="1">
    <source>
        <dbReference type="SAM" id="MobiDB-lite"/>
    </source>
</evidence>
<evidence type="ECO:0000313" key="3">
    <source>
        <dbReference type="EMBL" id="CAH1183035.1"/>
    </source>
</evidence>
<comment type="caution">
    <text evidence="3">The sequence shown here is derived from an EMBL/GenBank/DDBJ whole genome shotgun (WGS) entry which is preliminary data.</text>
</comment>
<organism evidence="3 4">
    <name type="scientific">Ceutorhynchus assimilis</name>
    <name type="common">cabbage seed weevil</name>
    <dbReference type="NCBI Taxonomy" id="467358"/>
    <lineage>
        <taxon>Eukaryota</taxon>
        <taxon>Metazoa</taxon>
        <taxon>Ecdysozoa</taxon>
        <taxon>Arthropoda</taxon>
        <taxon>Hexapoda</taxon>
        <taxon>Insecta</taxon>
        <taxon>Pterygota</taxon>
        <taxon>Neoptera</taxon>
        <taxon>Endopterygota</taxon>
        <taxon>Coleoptera</taxon>
        <taxon>Polyphaga</taxon>
        <taxon>Cucujiformia</taxon>
        <taxon>Curculionidae</taxon>
        <taxon>Ceutorhynchinae</taxon>
        <taxon>Ceutorhynchus</taxon>
    </lineage>
</organism>
<dbReference type="InterPro" id="IPR032071">
    <property type="entry name" value="DUF4806"/>
</dbReference>
<keyword evidence="4" id="KW-1185">Reference proteome</keyword>
<dbReference type="Pfam" id="PF16064">
    <property type="entry name" value="DUF4806"/>
    <property type="match status" value="1"/>
</dbReference>
<dbReference type="PANTHER" id="PTHR34153:SF2">
    <property type="entry name" value="SI:CH211-262H13.3-RELATED"/>
    <property type="match status" value="1"/>
</dbReference>